<feature type="non-terminal residue" evidence="1">
    <location>
        <position position="1"/>
    </location>
</feature>
<dbReference type="EMBL" id="KZ805376">
    <property type="protein sequence ID" value="PVI00282.1"/>
    <property type="molecule type" value="Genomic_DNA"/>
</dbReference>
<evidence type="ECO:0000313" key="1">
    <source>
        <dbReference type="EMBL" id="PVI00282.1"/>
    </source>
</evidence>
<accession>A0A2V1DQZ3</accession>
<reference evidence="1 2" key="1">
    <citation type="journal article" date="2018" name="Sci. Rep.">
        <title>Comparative genomics provides insights into the lifestyle and reveals functional heterogeneity of dark septate endophytic fungi.</title>
        <authorList>
            <person name="Knapp D.G."/>
            <person name="Nemeth J.B."/>
            <person name="Barry K."/>
            <person name="Hainaut M."/>
            <person name="Henrissat B."/>
            <person name="Johnson J."/>
            <person name="Kuo A."/>
            <person name="Lim J.H.P."/>
            <person name="Lipzen A."/>
            <person name="Nolan M."/>
            <person name="Ohm R.A."/>
            <person name="Tamas L."/>
            <person name="Grigoriev I.V."/>
            <person name="Spatafora J.W."/>
            <person name="Nagy L.G."/>
            <person name="Kovacs G.M."/>
        </authorList>
    </citation>
    <scope>NUCLEOTIDE SEQUENCE [LARGE SCALE GENOMIC DNA]</scope>
    <source>
        <strain evidence="1 2">DSE2036</strain>
    </source>
</reference>
<dbReference type="Proteomes" id="UP000244855">
    <property type="component" value="Unassembled WGS sequence"/>
</dbReference>
<sequence>TTMAAFAGRPWLEKYPPLVFVLRHIDDLPDITYTRHLNDVVEQAGETALGLALLGNITAATTIIEILRSHNLNALEEFHGELFLKPCMYFAWEATGQWPDWIPAEERTEAHLSDLEEKARKPWMNRFDQAYSVDKETGENALIMATANINLYFPNISVEEKIRLVDQQYRAGAYGYAANPNGPYLARYIEMHMWWLFSQDPYPWFQMHNSAAITIALDIFLKLGDDEYMEKIWNGGVVRRFTFHEQANMLANSRIAWKKLLTRPDKPLTTLLEVDDGDIDRGGDRAIRRLQTRLGSGHSMKYNLRSHGALRPYQNKTIEELVYLISAHTYENMDIGALNTFGSEREKPANKTSLLRLPAYTPSLLGELELKLGTTLPEDYKEFLCVTSGFRLAVWDGSFALGLLCAKEPKRVKTEQDHMTADLLPMGHTRVILDWPKMPESLIELSSDEGCGELYLVDRETTAAAKASFFTQYNDKSDKDKEELDRLVTETYGSMEAFNGIECALLAQRNWTGETMPYHGVRGLLEVMAEESMRVLRPWHGSFEPQIKRTLNDGVDLFSDPWGPS</sequence>
<name>A0A2V1DQZ3_9PLEO</name>
<keyword evidence="2" id="KW-1185">Reference proteome</keyword>
<organism evidence="1 2">
    <name type="scientific">Periconia macrospinosa</name>
    <dbReference type="NCBI Taxonomy" id="97972"/>
    <lineage>
        <taxon>Eukaryota</taxon>
        <taxon>Fungi</taxon>
        <taxon>Dikarya</taxon>
        <taxon>Ascomycota</taxon>
        <taxon>Pezizomycotina</taxon>
        <taxon>Dothideomycetes</taxon>
        <taxon>Pleosporomycetidae</taxon>
        <taxon>Pleosporales</taxon>
        <taxon>Massarineae</taxon>
        <taxon>Periconiaceae</taxon>
        <taxon>Periconia</taxon>
    </lineage>
</organism>
<evidence type="ECO:0008006" key="3">
    <source>
        <dbReference type="Google" id="ProtNLM"/>
    </source>
</evidence>
<proteinExistence type="predicted"/>
<protein>
    <recommendedName>
        <fullName evidence="3">Knr4/Smi1-like domain-containing protein</fullName>
    </recommendedName>
</protein>
<evidence type="ECO:0000313" key="2">
    <source>
        <dbReference type="Proteomes" id="UP000244855"/>
    </source>
</evidence>
<dbReference type="OrthoDB" id="2788868at2759"/>
<dbReference type="AlphaFoldDB" id="A0A2V1DQZ3"/>
<dbReference type="InterPro" id="IPR037883">
    <property type="entry name" value="Knr4/Smi1-like_sf"/>
</dbReference>
<dbReference type="SUPFAM" id="SSF160631">
    <property type="entry name" value="SMI1/KNR4-like"/>
    <property type="match status" value="1"/>
</dbReference>
<gene>
    <name evidence="1" type="ORF">DM02DRAFT_527289</name>
</gene>